<reference evidence="1 2" key="1">
    <citation type="submission" date="2024-01" db="EMBL/GenBank/DDBJ databases">
        <title>A draft genome for a cacao thread blight-causing isolate of Paramarasmius palmivorus.</title>
        <authorList>
            <person name="Baruah I.K."/>
            <person name="Bukari Y."/>
            <person name="Amoako-Attah I."/>
            <person name="Meinhardt L.W."/>
            <person name="Bailey B.A."/>
            <person name="Cohen S.P."/>
        </authorList>
    </citation>
    <scope>NUCLEOTIDE SEQUENCE [LARGE SCALE GENOMIC DNA]</scope>
    <source>
        <strain evidence="1 2">GH-12</strain>
    </source>
</reference>
<dbReference type="Proteomes" id="UP001383192">
    <property type="component" value="Unassembled WGS sequence"/>
</dbReference>
<gene>
    <name evidence="1" type="ORF">VNI00_014413</name>
</gene>
<dbReference type="InterPro" id="IPR043129">
    <property type="entry name" value="ATPase_NBD"/>
</dbReference>
<dbReference type="Gene3D" id="3.30.420.40">
    <property type="match status" value="2"/>
</dbReference>
<dbReference type="SUPFAM" id="SSF53067">
    <property type="entry name" value="Actin-like ATPase domain"/>
    <property type="match status" value="2"/>
</dbReference>
<keyword evidence="2" id="KW-1185">Reference proteome</keyword>
<dbReference type="AlphaFoldDB" id="A0AAW0BTK2"/>
<proteinExistence type="predicted"/>
<evidence type="ECO:0000313" key="1">
    <source>
        <dbReference type="EMBL" id="KAK7029536.1"/>
    </source>
</evidence>
<dbReference type="Gene3D" id="3.90.640.10">
    <property type="entry name" value="Actin, Chain A, domain 4"/>
    <property type="match status" value="1"/>
</dbReference>
<dbReference type="PANTHER" id="PTHR14187">
    <property type="entry name" value="ALPHA KINASE/ELONGATION FACTOR 2 KINASE"/>
    <property type="match status" value="1"/>
</dbReference>
<comment type="caution">
    <text evidence="1">The sequence shown here is derived from an EMBL/GenBank/DDBJ whole genome shotgun (WGS) entry which is preliminary data.</text>
</comment>
<sequence length="608" mass="68104">MSTRQNYQGLFRKLVIAFDVGTTYSGASYAILDPGLPPVIEGVTSFPGQLSTRGDSKIPSVIWYDQDGNVRAVGSEAADEAFLELADDEDFIKVEWFKLHLRPKHLATSHVQDNDLPPLPPSKTALDVFADFLRYLHTHSIDYIKKSRDPQFWSSIENSIDYVLTHPNGWEGPQQALMRQAAIRAGLITNADDESRLQFVTEGEASLHYCINKGIMNEPDMDRRGIIIVDAGGGTVDLSAYAKTPSGAFEEIARTQCRLQGSVYVTRRALAWLKDRLKDSKYGNNQDITHITSVFDKSTKHLFRDDTSVSYIRFGSARDKDPRVDIKGGQMKISGDVMKDFFAPSIQEIVEAIQEQQSEAHVPISSVYLVGGFAASDWLFNNLETLLERLQLKLSRPDGFVNKAVADGAVSFYLDHCVAARISRFTYGTECCTTFNPADPQHQKRANTIFLQASGGRAIPNVFDVILPKGVRVQEETEFRSSYFRQSSGKLALQKLSDDIMCYRGNADNPRWTDVEPSTELVCLKAKILIIPTELFSTLCTVEADTSKAPGFITEKYNLNQGRYYEAAYEVVLLFGMTELKAQICWKENGEEKRGPATIVYDQINELR</sequence>
<dbReference type="EMBL" id="JAYKXP010000081">
    <property type="protein sequence ID" value="KAK7029536.1"/>
    <property type="molecule type" value="Genomic_DNA"/>
</dbReference>
<organism evidence="1 2">
    <name type="scientific">Paramarasmius palmivorus</name>
    <dbReference type="NCBI Taxonomy" id="297713"/>
    <lineage>
        <taxon>Eukaryota</taxon>
        <taxon>Fungi</taxon>
        <taxon>Dikarya</taxon>
        <taxon>Basidiomycota</taxon>
        <taxon>Agaricomycotina</taxon>
        <taxon>Agaricomycetes</taxon>
        <taxon>Agaricomycetidae</taxon>
        <taxon>Agaricales</taxon>
        <taxon>Marasmiineae</taxon>
        <taxon>Marasmiaceae</taxon>
        <taxon>Paramarasmius</taxon>
    </lineage>
</organism>
<accession>A0AAW0BTK2</accession>
<dbReference type="CDD" id="cd10170">
    <property type="entry name" value="ASKHA_NBD_HSP70"/>
    <property type="match status" value="1"/>
</dbReference>
<dbReference type="PANTHER" id="PTHR14187:SF5">
    <property type="entry name" value="HEAT SHOCK 70 KDA PROTEIN 12A"/>
    <property type="match status" value="1"/>
</dbReference>
<name>A0AAW0BTK2_9AGAR</name>
<evidence type="ECO:0000313" key="2">
    <source>
        <dbReference type="Proteomes" id="UP001383192"/>
    </source>
</evidence>
<protein>
    <submittedName>
        <fullName evidence="1">Uncharacterized protein</fullName>
    </submittedName>
</protein>